<dbReference type="Pfam" id="PF00583">
    <property type="entry name" value="Acetyltransf_1"/>
    <property type="match status" value="1"/>
</dbReference>
<feature type="domain" description="N-acetyltransferase" evidence="3">
    <location>
        <begin position="2"/>
        <end position="132"/>
    </location>
</feature>
<proteinExistence type="predicted"/>
<dbReference type="InterPro" id="IPR050832">
    <property type="entry name" value="Bact_Acetyltransf"/>
</dbReference>
<keyword evidence="1 4" id="KW-0808">Transferase</keyword>
<name>A0ABV7WXZ3_9HYPH</name>
<dbReference type="RefSeq" id="WP_380094154.1">
    <property type="nucleotide sequence ID" value="NZ_JBHRYD010000001.1"/>
</dbReference>
<reference evidence="5" key="1">
    <citation type="journal article" date="2019" name="Int. J. Syst. Evol. Microbiol.">
        <title>The Global Catalogue of Microorganisms (GCM) 10K type strain sequencing project: providing services to taxonomists for standard genome sequencing and annotation.</title>
        <authorList>
            <consortium name="The Broad Institute Genomics Platform"/>
            <consortium name="The Broad Institute Genome Sequencing Center for Infectious Disease"/>
            <person name="Wu L."/>
            <person name="Ma J."/>
        </authorList>
    </citation>
    <scope>NUCLEOTIDE SEQUENCE [LARGE SCALE GENOMIC DNA]</scope>
    <source>
        <strain evidence="5">KCTC 42281</strain>
    </source>
</reference>
<protein>
    <submittedName>
        <fullName evidence="4">GNAT family N-acetyltransferase</fullName>
        <ecNumber evidence="4">2.3.-.-</ecNumber>
    </submittedName>
</protein>
<evidence type="ECO:0000256" key="2">
    <source>
        <dbReference type="ARBA" id="ARBA00023315"/>
    </source>
</evidence>
<evidence type="ECO:0000313" key="4">
    <source>
        <dbReference type="EMBL" id="MFC3703383.1"/>
    </source>
</evidence>
<dbReference type="EC" id="2.3.-.-" evidence="4"/>
<organism evidence="4 5">
    <name type="scientific">Devosia honganensis</name>
    <dbReference type="NCBI Taxonomy" id="1610527"/>
    <lineage>
        <taxon>Bacteria</taxon>
        <taxon>Pseudomonadati</taxon>
        <taxon>Pseudomonadota</taxon>
        <taxon>Alphaproteobacteria</taxon>
        <taxon>Hyphomicrobiales</taxon>
        <taxon>Devosiaceae</taxon>
        <taxon>Devosia</taxon>
    </lineage>
</organism>
<dbReference type="PROSITE" id="PS51186">
    <property type="entry name" value="GNAT"/>
    <property type="match status" value="1"/>
</dbReference>
<keyword evidence="2 4" id="KW-0012">Acyltransferase</keyword>
<dbReference type="GO" id="GO:0016746">
    <property type="term" value="F:acyltransferase activity"/>
    <property type="evidence" value="ECO:0007669"/>
    <property type="project" value="UniProtKB-KW"/>
</dbReference>
<gene>
    <name evidence="4" type="ORF">ACFOOL_01280</name>
</gene>
<keyword evidence="5" id="KW-1185">Reference proteome</keyword>
<dbReference type="Gene3D" id="3.40.630.30">
    <property type="match status" value="1"/>
</dbReference>
<evidence type="ECO:0000259" key="3">
    <source>
        <dbReference type="PROSITE" id="PS51186"/>
    </source>
</evidence>
<dbReference type="Proteomes" id="UP001595613">
    <property type="component" value="Unassembled WGS sequence"/>
</dbReference>
<dbReference type="InterPro" id="IPR000182">
    <property type="entry name" value="GNAT_dom"/>
</dbReference>
<dbReference type="PANTHER" id="PTHR43877">
    <property type="entry name" value="AMINOALKYLPHOSPHONATE N-ACETYLTRANSFERASE-RELATED-RELATED"/>
    <property type="match status" value="1"/>
</dbReference>
<evidence type="ECO:0000256" key="1">
    <source>
        <dbReference type="ARBA" id="ARBA00022679"/>
    </source>
</evidence>
<dbReference type="SUPFAM" id="SSF55729">
    <property type="entry name" value="Acyl-CoA N-acyltransferases (Nat)"/>
    <property type="match status" value="1"/>
</dbReference>
<dbReference type="EMBL" id="JBHRYD010000001">
    <property type="protein sequence ID" value="MFC3703383.1"/>
    <property type="molecule type" value="Genomic_DNA"/>
</dbReference>
<sequence length="132" mass="14692">MTDYRIDPFPRIEELDALWRRAWGGPVAAGYGAVLERSLAHVGAWEEGRLAGFVNVAWDGGVHAFILDTCVDPDVRRQGIGTQMMRLAITVARERGAEWLHVDYEPHLDAFYTGCGFRPTLAGLIRLRPAQG</sequence>
<accession>A0ABV7WXZ3</accession>
<evidence type="ECO:0000313" key="5">
    <source>
        <dbReference type="Proteomes" id="UP001595613"/>
    </source>
</evidence>
<dbReference type="InterPro" id="IPR016181">
    <property type="entry name" value="Acyl_CoA_acyltransferase"/>
</dbReference>
<comment type="caution">
    <text evidence="4">The sequence shown here is derived from an EMBL/GenBank/DDBJ whole genome shotgun (WGS) entry which is preliminary data.</text>
</comment>
<dbReference type="CDD" id="cd04301">
    <property type="entry name" value="NAT_SF"/>
    <property type="match status" value="1"/>
</dbReference>